<evidence type="ECO:0000256" key="1">
    <source>
        <dbReference type="SAM" id="Phobius"/>
    </source>
</evidence>
<dbReference type="GeneTree" id="ENSGT00940000153392"/>
<dbReference type="Ensembl" id="ENSECRT00000012795.1">
    <property type="protein sequence ID" value="ENSECRP00000012580.1"/>
    <property type="gene ID" value="ENSECRG00000008385.1"/>
</dbReference>
<dbReference type="GO" id="GO:0006833">
    <property type="term" value="P:water transport"/>
    <property type="evidence" value="ECO:0007669"/>
    <property type="project" value="TreeGrafter"/>
</dbReference>
<keyword evidence="1" id="KW-0812">Transmembrane</keyword>
<accession>A0A8C4S5L3</accession>
<protein>
    <submittedName>
        <fullName evidence="2">Uroplakin-3a-like</fullName>
    </submittedName>
</protein>
<reference evidence="2" key="3">
    <citation type="submission" date="2025-09" db="UniProtKB">
        <authorList>
            <consortium name="Ensembl"/>
        </authorList>
    </citation>
    <scope>IDENTIFICATION</scope>
</reference>
<dbReference type="Proteomes" id="UP000694620">
    <property type="component" value="Chromosome 1"/>
</dbReference>
<reference evidence="2" key="1">
    <citation type="submission" date="2021-06" db="EMBL/GenBank/DDBJ databases">
        <authorList>
            <consortium name="Wellcome Sanger Institute Data Sharing"/>
        </authorList>
    </citation>
    <scope>NUCLEOTIDE SEQUENCE [LARGE SCALE GENOMIC DNA]</scope>
</reference>
<evidence type="ECO:0000313" key="2">
    <source>
        <dbReference type="Ensembl" id="ENSECRP00000012580.1"/>
    </source>
</evidence>
<keyword evidence="3" id="KW-1185">Reference proteome</keyword>
<dbReference type="AlphaFoldDB" id="A0A8C4S5L3"/>
<evidence type="ECO:0000313" key="3">
    <source>
        <dbReference type="Proteomes" id="UP000694620"/>
    </source>
</evidence>
<dbReference type="PANTHER" id="PTHR15446">
    <property type="entry name" value="UROPLAKIN III"/>
    <property type="match status" value="1"/>
</dbReference>
<keyword evidence="1" id="KW-1133">Transmembrane helix</keyword>
<keyword evidence="1" id="KW-0472">Membrane</keyword>
<organism evidence="2 3">
    <name type="scientific">Erpetoichthys calabaricus</name>
    <name type="common">Rope fish</name>
    <name type="synonym">Calamoichthys calabaricus</name>
    <dbReference type="NCBI Taxonomy" id="27687"/>
    <lineage>
        <taxon>Eukaryota</taxon>
        <taxon>Metazoa</taxon>
        <taxon>Chordata</taxon>
        <taxon>Craniata</taxon>
        <taxon>Vertebrata</taxon>
        <taxon>Euteleostomi</taxon>
        <taxon>Actinopterygii</taxon>
        <taxon>Polypteriformes</taxon>
        <taxon>Polypteridae</taxon>
        <taxon>Erpetoichthys</taxon>
    </lineage>
</organism>
<dbReference type="PANTHER" id="PTHR15446:SF17">
    <property type="entry name" value="UROPLAKIN-3A"/>
    <property type="match status" value="1"/>
</dbReference>
<dbReference type="GO" id="GO:0015840">
    <property type="term" value="P:urea transport"/>
    <property type="evidence" value="ECO:0007669"/>
    <property type="project" value="TreeGrafter"/>
</dbReference>
<dbReference type="GO" id="GO:0005886">
    <property type="term" value="C:plasma membrane"/>
    <property type="evidence" value="ECO:0007669"/>
    <property type="project" value="TreeGrafter"/>
</dbReference>
<dbReference type="InterPro" id="IPR024831">
    <property type="entry name" value="Uroplakin-3"/>
</dbReference>
<gene>
    <name evidence="2" type="primary">LOC114654691</name>
</gene>
<reference evidence="2" key="2">
    <citation type="submission" date="2025-08" db="UniProtKB">
        <authorList>
            <consortium name="Ensembl"/>
        </authorList>
    </citation>
    <scope>IDENTIFICATION</scope>
</reference>
<sequence>MKFCYFAVHVEIRFCLIGLVPLFRLNKMQLLICGIILIWFGQNSYSANNPVVLVQPQLASPLLLPYNPTQTTVSLEKPFCVFDTLNPSSNANVDVYVVLSSVASSTFTPWKNYKGTNGGSTGPYRAASFKLPNCASPAKLSDLSIPSKLLSTLNEYLIQIGNNSACVNDPAATDLCNGPLGVGAAYRFKFLLIDGALVKGETSWSEPVFTRQALDPADLDTWIGKRTGSSVVIASVLSSVTFLLLCLLIPMSIYELVHRVKGKWLSGCNHKPQMVETTFTMVIRECHW</sequence>
<proteinExistence type="predicted"/>
<name>A0A8C4S5L3_ERPCA</name>
<feature type="transmembrane region" description="Helical" evidence="1">
    <location>
        <begin position="231"/>
        <end position="254"/>
    </location>
</feature>